<name>A0ABT9PC39_9ACTN</name>
<dbReference type="InterPro" id="IPR037401">
    <property type="entry name" value="SnoaL-like"/>
</dbReference>
<evidence type="ECO:0000313" key="3">
    <source>
        <dbReference type="Proteomes" id="UP001235712"/>
    </source>
</evidence>
<dbReference type="Gene3D" id="3.10.450.50">
    <property type="match status" value="1"/>
</dbReference>
<reference evidence="2 3" key="1">
    <citation type="submission" date="2023-07" db="EMBL/GenBank/DDBJ databases">
        <title>Sequencing the genomes of 1000 actinobacteria strains.</title>
        <authorList>
            <person name="Klenk H.-P."/>
        </authorList>
    </citation>
    <scope>NUCLEOTIDE SEQUENCE [LARGE SCALE GENOMIC DNA]</scope>
    <source>
        <strain evidence="2 3">DSM 44388</strain>
    </source>
</reference>
<dbReference type="Proteomes" id="UP001235712">
    <property type="component" value="Unassembled WGS sequence"/>
</dbReference>
<protein>
    <submittedName>
        <fullName evidence="2">Ketosteroid isomerase-like protein</fullName>
    </submittedName>
</protein>
<proteinExistence type="predicted"/>
<dbReference type="RefSeq" id="WP_307248204.1">
    <property type="nucleotide sequence ID" value="NZ_JAUSQZ010000001.1"/>
</dbReference>
<dbReference type="SUPFAM" id="SSF54427">
    <property type="entry name" value="NTF2-like"/>
    <property type="match status" value="1"/>
</dbReference>
<dbReference type="EMBL" id="JAUSQZ010000001">
    <property type="protein sequence ID" value="MDP9829740.1"/>
    <property type="molecule type" value="Genomic_DNA"/>
</dbReference>
<dbReference type="InterPro" id="IPR032710">
    <property type="entry name" value="NTF2-like_dom_sf"/>
</dbReference>
<keyword evidence="3" id="KW-1185">Reference proteome</keyword>
<feature type="domain" description="SnoaL-like" evidence="1">
    <location>
        <begin position="8"/>
        <end position="92"/>
    </location>
</feature>
<organism evidence="2 3">
    <name type="scientific">Kineosporia succinea</name>
    <dbReference type="NCBI Taxonomy" id="84632"/>
    <lineage>
        <taxon>Bacteria</taxon>
        <taxon>Bacillati</taxon>
        <taxon>Actinomycetota</taxon>
        <taxon>Actinomycetes</taxon>
        <taxon>Kineosporiales</taxon>
        <taxon>Kineosporiaceae</taxon>
        <taxon>Kineosporia</taxon>
    </lineage>
</organism>
<evidence type="ECO:0000313" key="2">
    <source>
        <dbReference type="EMBL" id="MDP9829740.1"/>
    </source>
</evidence>
<comment type="caution">
    <text evidence="2">The sequence shown here is derived from an EMBL/GenBank/DDBJ whole genome shotgun (WGS) entry which is preliminary data.</text>
</comment>
<gene>
    <name evidence="2" type="ORF">J2S57_005489</name>
</gene>
<dbReference type="Pfam" id="PF12680">
    <property type="entry name" value="SnoaL_2"/>
    <property type="match status" value="1"/>
</dbReference>
<accession>A0ABT9PC39</accession>
<evidence type="ECO:0000259" key="1">
    <source>
        <dbReference type="Pfam" id="PF12680"/>
    </source>
</evidence>
<sequence>MTKEDIATTWVETLNAHETTCFLELFSEDAVLDDPSVGHRFEGRAGIGQYYRDYFIGYRTRTRLTATTPTPGGAHLKVHFTGDFPGGQTDGIFDLTLDGDLITHVHADLA</sequence>